<keyword evidence="3" id="KW-1185">Reference proteome</keyword>
<dbReference type="SUPFAM" id="SSF46785">
    <property type="entry name" value="Winged helix' DNA-binding domain"/>
    <property type="match status" value="1"/>
</dbReference>
<dbReference type="Gene3D" id="3.30.230.130">
    <property type="entry name" value="Cullin, Chain C, Domain 2"/>
    <property type="match status" value="1"/>
</dbReference>
<dbReference type="SUPFAM" id="SSF75632">
    <property type="entry name" value="Cullin homology domain"/>
    <property type="match status" value="1"/>
</dbReference>
<dbReference type="Gene3D" id="1.10.10.10">
    <property type="entry name" value="Winged helix-like DNA-binding domain superfamily/Winged helix DNA-binding domain"/>
    <property type="match status" value="1"/>
</dbReference>
<dbReference type="EMBL" id="KK105175">
    <property type="protein sequence ID" value="KIY92945.1"/>
    <property type="molecule type" value="Genomic_DNA"/>
</dbReference>
<organism evidence="2 3">
    <name type="scientific">Monoraphidium neglectum</name>
    <dbReference type="NCBI Taxonomy" id="145388"/>
    <lineage>
        <taxon>Eukaryota</taxon>
        <taxon>Viridiplantae</taxon>
        <taxon>Chlorophyta</taxon>
        <taxon>core chlorophytes</taxon>
        <taxon>Chlorophyceae</taxon>
        <taxon>CS clade</taxon>
        <taxon>Sphaeropleales</taxon>
        <taxon>Selenastraceae</taxon>
        <taxon>Monoraphidium</taxon>
    </lineage>
</organism>
<evidence type="ECO:0000313" key="2">
    <source>
        <dbReference type="EMBL" id="KIY92945.1"/>
    </source>
</evidence>
<sequence length="228" mass="24270">MTLESTFSPYPQPPTKPQVYAERYHHLKAPRKLMWRPSLGAVTLEVSCGGAAIEFRVTPLHAALLLRFAGRAPGDALSAGALAAALGVPQAVVRRKALFWVDNGVLAEGRTAGGDVAYRRVEALDPSRIVSTEASDLSWDDAAAGGPAPGADDALAGMAPFENFILGILTNFSAVALDRLHNLLRVFVVGEPKYEGRSQEQLGAFLAHLVAQGKVEVDAAGVYRRKKG</sequence>
<proteinExistence type="predicted"/>
<name>A0A0D2MCE5_9CHLO</name>
<accession>A0A0D2MCE5</accession>
<dbReference type="InterPro" id="IPR036317">
    <property type="entry name" value="Cullin_homology_sf"/>
</dbReference>
<gene>
    <name evidence="2" type="ORF">MNEG_15017</name>
</gene>
<dbReference type="KEGG" id="mng:MNEG_15017"/>
<evidence type="ECO:0000313" key="3">
    <source>
        <dbReference type="Proteomes" id="UP000054498"/>
    </source>
</evidence>
<dbReference type="GO" id="GO:0070979">
    <property type="term" value="P:protein K11-linked ubiquitination"/>
    <property type="evidence" value="ECO:0007669"/>
    <property type="project" value="TreeGrafter"/>
</dbReference>
<dbReference type="AlphaFoldDB" id="A0A0D2MCE5"/>
<dbReference type="OrthoDB" id="5581181at2759"/>
<dbReference type="PANTHER" id="PTHR45957:SF1">
    <property type="entry name" value="ANAPHASE-PROMOTING COMPLEX SUBUNIT 2"/>
    <property type="match status" value="1"/>
</dbReference>
<evidence type="ECO:0000259" key="1">
    <source>
        <dbReference type="SMART" id="SM01013"/>
    </source>
</evidence>
<dbReference type="InterPro" id="IPR036390">
    <property type="entry name" value="WH_DNA-bd_sf"/>
</dbReference>
<dbReference type="Proteomes" id="UP000054498">
    <property type="component" value="Unassembled WGS sequence"/>
</dbReference>
<protein>
    <submittedName>
        <fullName evidence="2">Anaphase-promoting complex subunit 2</fullName>
    </submittedName>
</protein>
<dbReference type="STRING" id="145388.A0A0D2MCE5"/>
<dbReference type="SMART" id="SM01013">
    <property type="entry name" value="APC2"/>
    <property type="match status" value="1"/>
</dbReference>
<feature type="domain" description="Anaphase-promoting complex subunit 2 C-terminal" evidence="1">
    <location>
        <begin position="164"/>
        <end position="225"/>
    </location>
</feature>
<dbReference type="GO" id="GO:0005680">
    <property type="term" value="C:anaphase-promoting complex"/>
    <property type="evidence" value="ECO:0007669"/>
    <property type="project" value="TreeGrafter"/>
</dbReference>
<dbReference type="GO" id="GO:0007091">
    <property type="term" value="P:metaphase/anaphase transition of mitotic cell cycle"/>
    <property type="evidence" value="ECO:0007669"/>
    <property type="project" value="TreeGrafter"/>
</dbReference>
<dbReference type="InterPro" id="IPR036388">
    <property type="entry name" value="WH-like_DNA-bd_sf"/>
</dbReference>
<dbReference type="RefSeq" id="XP_013891965.1">
    <property type="nucleotide sequence ID" value="XM_014036511.1"/>
</dbReference>
<reference evidence="2 3" key="1">
    <citation type="journal article" date="2013" name="BMC Genomics">
        <title>Reconstruction of the lipid metabolism for the microalga Monoraphidium neglectum from its genome sequence reveals characteristics suitable for biofuel production.</title>
        <authorList>
            <person name="Bogen C."/>
            <person name="Al-Dilaimi A."/>
            <person name="Albersmeier A."/>
            <person name="Wichmann J."/>
            <person name="Grundmann M."/>
            <person name="Rupp O."/>
            <person name="Lauersen K.J."/>
            <person name="Blifernez-Klassen O."/>
            <person name="Kalinowski J."/>
            <person name="Goesmann A."/>
            <person name="Mussgnug J.H."/>
            <person name="Kruse O."/>
        </authorList>
    </citation>
    <scope>NUCLEOTIDE SEQUENCE [LARGE SCALE GENOMIC DNA]</scope>
    <source>
        <strain evidence="2 3">SAG 48.87</strain>
    </source>
</reference>
<dbReference type="InterPro" id="IPR044554">
    <property type="entry name" value="ANAPC2"/>
</dbReference>
<dbReference type="GeneID" id="25732636"/>
<dbReference type="PANTHER" id="PTHR45957">
    <property type="entry name" value="ANAPHASE-PROMOTING COMPLEX SUBUNIT 2"/>
    <property type="match status" value="1"/>
</dbReference>
<dbReference type="Pfam" id="PF08672">
    <property type="entry name" value="ANAPC2"/>
    <property type="match status" value="1"/>
</dbReference>
<dbReference type="InterPro" id="IPR014786">
    <property type="entry name" value="ANAPC2_C"/>
</dbReference>